<dbReference type="Pfam" id="PF03473">
    <property type="entry name" value="MOSC"/>
    <property type="match status" value="1"/>
</dbReference>
<evidence type="ECO:0000313" key="3">
    <source>
        <dbReference type="Proteomes" id="UP000239576"/>
    </source>
</evidence>
<dbReference type="InterPro" id="IPR011037">
    <property type="entry name" value="Pyrv_Knase-like_insert_dom_sf"/>
</dbReference>
<dbReference type="Gene3D" id="2.40.33.20">
    <property type="entry name" value="PK beta-barrel domain-like"/>
    <property type="match status" value="1"/>
</dbReference>
<dbReference type="PROSITE" id="PS51340">
    <property type="entry name" value="MOSC"/>
    <property type="match status" value="1"/>
</dbReference>
<reference evidence="3" key="1">
    <citation type="submission" date="2018-02" db="EMBL/GenBank/DDBJ databases">
        <authorList>
            <person name="Moore K."/>
            <person name="Momper L."/>
        </authorList>
    </citation>
    <scope>NUCLEOTIDE SEQUENCE [LARGE SCALE GENOMIC DNA]</scope>
    <source>
        <strain evidence="3">ULC18</strain>
    </source>
</reference>
<dbReference type="GO" id="GO:0030151">
    <property type="term" value="F:molybdenum ion binding"/>
    <property type="evidence" value="ECO:0007669"/>
    <property type="project" value="InterPro"/>
</dbReference>
<dbReference type="EMBL" id="PVWK01000004">
    <property type="protein sequence ID" value="PSB35707.1"/>
    <property type="molecule type" value="Genomic_DNA"/>
</dbReference>
<dbReference type="InterPro" id="IPR005303">
    <property type="entry name" value="MOCOS_middle"/>
</dbReference>
<accession>A0A2T1ESJ7</accession>
<feature type="domain" description="MOSC" evidence="1">
    <location>
        <begin position="114"/>
        <end position="267"/>
    </location>
</feature>
<dbReference type="GO" id="GO:0003824">
    <property type="term" value="F:catalytic activity"/>
    <property type="evidence" value="ECO:0007669"/>
    <property type="project" value="InterPro"/>
</dbReference>
<dbReference type="RefSeq" id="WP_106254332.1">
    <property type="nucleotide sequence ID" value="NZ_CAWNSW010000016.1"/>
</dbReference>
<dbReference type="Pfam" id="PF03476">
    <property type="entry name" value="MOSC_N"/>
    <property type="match status" value="1"/>
</dbReference>
<organism evidence="2 3">
    <name type="scientific">Stenomitos frigidus ULC18</name>
    <dbReference type="NCBI Taxonomy" id="2107698"/>
    <lineage>
        <taxon>Bacteria</taxon>
        <taxon>Bacillati</taxon>
        <taxon>Cyanobacteriota</taxon>
        <taxon>Cyanophyceae</taxon>
        <taxon>Leptolyngbyales</taxon>
        <taxon>Leptolyngbyaceae</taxon>
        <taxon>Stenomitos</taxon>
    </lineage>
</organism>
<evidence type="ECO:0000313" key="2">
    <source>
        <dbReference type="EMBL" id="PSB35707.1"/>
    </source>
</evidence>
<gene>
    <name evidence="2" type="ORF">C7B82_00350</name>
</gene>
<dbReference type="Proteomes" id="UP000239576">
    <property type="component" value="Unassembled WGS sequence"/>
</dbReference>
<dbReference type="SUPFAM" id="SSF50800">
    <property type="entry name" value="PK beta-barrel domain-like"/>
    <property type="match status" value="1"/>
</dbReference>
<keyword evidence="3" id="KW-1185">Reference proteome</keyword>
<proteinExistence type="predicted"/>
<protein>
    <submittedName>
        <fullName evidence="2">MOSC domain-containing protein</fullName>
    </submittedName>
</protein>
<name>A0A2T1ESJ7_9CYAN</name>
<evidence type="ECO:0000259" key="1">
    <source>
        <dbReference type="PROSITE" id="PS51340"/>
    </source>
</evidence>
<dbReference type="OrthoDB" id="581532at2"/>
<dbReference type="InterPro" id="IPR005302">
    <property type="entry name" value="MoCF_Sase_C"/>
</dbReference>
<sequence>MPSASATVGTIATLWRYPVKSMMGEELNATQILERGLLGDRAYALIDVATGKTISAKSPRRWGKLFDCRAAMQTLSQVKMTLPDGTIVFSDAATVEQTLSNAFGRAVKLETTAPTAPSIEMYTPDIDELPDHDQMSDADIRPGTFFDAATIHLLTTATMNQLQSIAPTSRFETRRFRPNLVIQPANGATGFVENEWVGRTLAIGDEVKLTIDMPCPRCVMTTMPQGELPNDLEILRTAVKHNEGNIGVYASVLHSGTVRRGDVVRLE</sequence>
<reference evidence="2 3" key="2">
    <citation type="submission" date="2018-03" db="EMBL/GenBank/DDBJ databases">
        <title>The ancient ancestry and fast evolution of plastids.</title>
        <authorList>
            <person name="Moore K.R."/>
            <person name="Magnabosco C."/>
            <person name="Momper L."/>
            <person name="Gold D.A."/>
            <person name="Bosak T."/>
            <person name="Fournier G.P."/>
        </authorList>
    </citation>
    <scope>NUCLEOTIDE SEQUENCE [LARGE SCALE GENOMIC DNA]</scope>
    <source>
        <strain evidence="2 3">ULC18</strain>
    </source>
</reference>
<comment type="caution">
    <text evidence="2">The sequence shown here is derived from an EMBL/GenBank/DDBJ whole genome shotgun (WGS) entry which is preliminary data.</text>
</comment>
<dbReference type="GO" id="GO:0030170">
    <property type="term" value="F:pyridoxal phosphate binding"/>
    <property type="evidence" value="ECO:0007669"/>
    <property type="project" value="InterPro"/>
</dbReference>
<dbReference type="AlphaFoldDB" id="A0A2T1ESJ7"/>